<evidence type="ECO:0000256" key="1">
    <source>
        <dbReference type="SAM" id="MobiDB-lite"/>
    </source>
</evidence>
<evidence type="ECO:0000313" key="2">
    <source>
        <dbReference type="EMBL" id="CAD9119400.1"/>
    </source>
</evidence>
<reference evidence="2" key="1">
    <citation type="submission" date="2021-01" db="EMBL/GenBank/DDBJ databases">
        <authorList>
            <person name="Corre E."/>
            <person name="Pelletier E."/>
            <person name="Niang G."/>
            <person name="Scheremetjew M."/>
            <person name="Finn R."/>
            <person name="Kale V."/>
            <person name="Holt S."/>
            <person name="Cochrane G."/>
            <person name="Meng A."/>
            <person name="Brown T."/>
            <person name="Cohen L."/>
        </authorList>
    </citation>
    <scope>NUCLEOTIDE SEQUENCE</scope>
    <source>
        <strain evidence="2">CCAP 1951/1</strain>
    </source>
</reference>
<gene>
    <name evidence="2" type="ORF">NDES1114_LOCUS16522</name>
</gene>
<feature type="compositionally biased region" description="Basic and acidic residues" evidence="1">
    <location>
        <begin position="126"/>
        <end position="136"/>
    </location>
</feature>
<organism evidence="2">
    <name type="scientific">Neobodo designis</name>
    <name type="common">Flagellated protozoan</name>
    <name type="synonym">Bodo designis</name>
    <dbReference type="NCBI Taxonomy" id="312471"/>
    <lineage>
        <taxon>Eukaryota</taxon>
        <taxon>Discoba</taxon>
        <taxon>Euglenozoa</taxon>
        <taxon>Kinetoplastea</taxon>
        <taxon>Metakinetoplastina</taxon>
        <taxon>Neobodonida</taxon>
        <taxon>Neobodo</taxon>
    </lineage>
</organism>
<proteinExistence type="predicted"/>
<feature type="region of interest" description="Disordered" evidence="1">
    <location>
        <begin position="98"/>
        <end position="250"/>
    </location>
</feature>
<accession>A0A7S1M1D1</accession>
<sequence>MADQANPPRPVSPRTRARELRLQRLLGEDERGRRIQQQSEERLFVTALNREVLTIRAQRLRGDSTRAKQVDARARREGRRAAALEALNGVERKLHLARTGRDGKIEGAVPHTTANGSLKAPAGTSPRREGRGEGDSPPRPLLPLNDVSSHKRVFEPSQHLLPTPRTSPSAYLPTVSPRRTGGSDAGNTSPEAPAEETKQEAEKRRLMCEAAQRVLTLHKKREDRVQRSERTTSEAAHRQESAQQRFGRAN</sequence>
<dbReference type="EMBL" id="HBGF01024928">
    <property type="protein sequence ID" value="CAD9119400.1"/>
    <property type="molecule type" value="Transcribed_RNA"/>
</dbReference>
<protein>
    <submittedName>
        <fullName evidence="2">Uncharacterized protein</fullName>
    </submittedName>
</protein>
<feature type="compositionally biased region" description="Basic and acidic residues" evidence="1">
    <location>
        <begin position="195"/>
        <end position="207"/>
    </location>
</feature>
<dbReference type="AlphaFoldDB" id="A0A7S1M1D1"/>
<name>A0A7S1M1D1_NEODS</name>
<feature type="compositionally biased region" description="Basic and acidic residues" evidence="1">
    <location>
        <begin position="220"/>
        <end position="240"/>
    </location>
</feature>